<dbReference type="InterPro" id="IPR050351">
    <property type="entry name" value="BphY/WalK/GraS-like"/>
</dbReference>
<keyword evidence="10" id="KW-0812">Transmembrane</keyword>
<dbReference type="InterPro" id="IPR000014">
    <property type="entry name" value="PAS"/>
</dbReference>
<comment type="caution">
    <text evidence="14">The sequence shown here is derived from an EMBL/GenBank/DDBJ whole genome shotgun (WGS) entry which is preliminary data.</text>
</comment>
<sequence length="716" mass="81388">MIEVLTFPISLVFIGMHDFVVNLFSDGSFIPHGHCYLWKPGLVWLHLISDAIIALAYYSIPLTLLYFVRKRQDLPFYWIFLLFAAFIISCGTTHIAEIWTLWHPTYWLSGIVKAGTAMISLFTAIELVPLVPQALALPSPIQWQQANEALHAQIEERLQVENQLRRLQEELELRVQTRTAELVKVNQQLQQEIDERHRAEAELSLVTNAVPALISFIDSDQRYRFNNKAYEAWFGHSTTEVYGLHLRDVLGEVAYEEIRPYVEQVLAGQQVTYESQVSYKDGGTRYVSATYVPRLNNQGAVEGFVALVSDISDRKQAEAEIMELNQALARSLKELQTLLKVIPIGIGIAEDAQCRRIRVNPALARQLKIPLDANASLSAAPDKKPSNFRIYRHGRELQADELPMQYAAANGVEVINAELENVYENGEIAQHLVSAAPLFDEQGQSRGCVAAFLDITERKQTEAALQKLNETLEQRVQERTEQLEIANQELESFSYSVSHDLRAPFRHITGFVDLLEKRLRLTNLDTLSQHYLTTITQSAKQAGILIDELLAFSRMGRTEMRYININMEQLTQEVKRDLLIETQGRIINWHIESLPKVQGDPSMLRLVLYNLISNAIKYTQTRTPAEITIGSTNAENEVIFFVKDNGIGFNMQYAHKLFGVFQRLHSDPQFEGTGVGLANVQRILHRHKGQVWAESEVGNGATFYFSLPKLLKKESE</sequence>
<dbReference type="Gene3D" id="3.30.450.20">
    <property type="entry name" value="PAS domain"/>
    <property type="match status" value="2"/>
</dbReference>
<dbReference type="PANTHER" id="PTHR42878:SF15">
    <property type="entry name" value="BACTERIOPHYTOCHROME"/>
    <property type="match status" value="1"/>
</dbReference>
<dbReference type="InterPro" id="IPR004358">
    <property type="entry name" value="Sig_transdc_His_kin-like_C"/>
</dbReference>
<evidence type="ECO:0000256" key="8">
    <source>
        <dbReference type="ARBA" id="ARBA00055745"/>
    </source>
</evidence>
<dbReference type="GO" id="GO:0000156">
    <property type="term" value="F:phosphorelay response regulator activity"/>
    <property type="evidence" value="ECO:0007669"/>
    <property type="project" value="TreeGrafter"/>
</dbReference>
<evidence type="ECO:0000256" key="3">
    <source>
        <dbReference type="ARBA" id="ARBA00022553"/>
    </source>
</evidence>
<dbReference type="SUPFAM" id="SSF55785">
    <property type="entry name" value="PYP-like sensor domain (PAS domain)"/>
    <property type="match status" value="2"/>
</dbReference>
<dbReference type="InterPro" id="IPR000700">
    <property type="entry name" value="PAS-assoc_C"/>
</dbReference>
<dbReference type="GO" id="GO:0000155">
    <property type="term" value="F:phosphorelay sensor kinase activity"/>
    <property type="evidence" value="ECO:0007669"/>
    <property type="project" value="InterPro"/>
</dbReference>
<feature type="coiled-coil region" evidence="9">
    <location>
        <begin position="458"/>
        <end position="489"/>
    </location>
</feature>
<evidence type="ECO:0000256" key="7">
    <source>
        <dbReference type="ARBA" id="ARBA00023136"/>
    </source>
</evidence>
<evidence type="ECO:0000256" key="9">
    <source>
        <dbReference type="SAM" id="Coils"/>
    </source>
</evidence>
<keyword evidence="4" id="KW-0808">Transferase</keyword>
<dbReference type="SUPFAM" id="SSF55874">
    <property type="entry name" value="ATPase domain of HSP90 chaperone/DNA topoisomerase II/histidine kinase"/>
    <property type="match status" value="1"/>
</dbReference>
<protein>
    <recommendedName>
        <fullName evidence="2">histidine kinase</fullName>
        <ecNumber evidence="2">2.7.13.3</ecNumber>
    </recommendedName>
</protein>
<dbReference type="FunFam" id="3.30.565.10:FF:000006">
    <property type="entry name" value="Sensor histidine kinase WalK"/>
    <property type="match status" value="1"/>
</dbReference>
<evidence type="ECO:0000259" key="11">
    <source>
        <dbReference type="PROSITE" id="PS50109"/>
    </source>
</evidence>
<dbReference type="Gene3D" id="1.10.287.130">
    <property type="match status" value="1"/>
</dbReference>
<comment type="function">
    <text evidence="8">Photoreceptor which exists in two forms that are reversibly interconvertible by light: the R form that absorbs maximally in the red region of the spectrum and the FR form that absorbs maximally in the far-red region.</text>
</comment>
<dbReference type="PROSITE" id="PS50113">
    <property type="entry name" value="PAC"/>
    <property type="match status" value="2"/>
</dbReference>
<dbReference type="GO" id="GO:0030295">
    <property type="term" value="F:protein kinase activator activity"/>
    <property type="evidence" value="ECO:0007669"/>
    <property type="project" value="TreeGrafter"/>
</dbReference>
<evidence type="ECO:0000313" key="14">
    <source>
        <dbReference type="EMBL" id="MBD6620424.1"/>
    </source>
</evidence>
<dbReference type="InterPro" id="IPR036097">
    <property type="entry name" value="HisK_dim/P_sf"/>
</dbReference>
<dbReference type="CDD" id="cd00082">
    <property type="entry name" value="HisKA"/>
    <property type="match status" value="1"/>
</dbReference>
<name>A0AA40T4D1_9NOST</name>
<dbReference type="EMBL" id="VJXY01000065">
    <property type="protein sequence ID" value="MBD6620424.1"/>
    <property type="molecule type" value="Genomic_DNA"/>
</dbReference>
<dbReference type="Pfam" id="PF02518">
    <property type="entry name" value="HATPase_c"/>
    <property type="match status" value="1"/>
</dbReference>
<feature type="domain" description="PAS" evidence="12">
    <location>
        <begin position="199"/>
        <end position="269"/>
    </location>
</feature>
<feature type="domain" description="PAC" evidence="13">
    <location>
        <begin position="415"/>
        <end position="467"/>
    </location>
</feature>
<dbReference type="Proteomes" id="UP001165986">
    <property type="component" value="Unassembled WGS sequence"/>
</dbReference>
<dbReference type="GO" id="GO:0007234">
    <property type="term" value="P:osmosensory signaling via phosphorelay pathway"/>
    <property type="evidence" value="ECO:0007669"/>
    <property type="project" value="TreeGrafter"/>
</dbReference>
<dbReference type="Pfam" id="PF00512">
    <property type="entry name" value="HisKA"/>
    <property type="match status" value="1"/>
</dbReference>
<reference evidence="14" key="1">
    <citation type="submission" date="2019-07" db="EMBL/GenBank/DDBJ databases">
        <title>Toxilogical consequences of a new and cryptic species of cyanobacteria (Komarekiella delphini-convector) recovered from the epidermis of a bottlenose dolphin and 1500 ft. in the air.</title>
        <authorList>
            <person name="Brown A.O."/>
            <person name="Dvorak P."/>
            <person name="Villanueva C.D."/>
            <person name="Foss A.J."/>
            <person name="Garvey A.D."/>
            <person name="Gibson Q.A."/>
            <person name="Johansen J.R."/>
            <person name="Casamatta D.A."/>
        </authorList>
    </citation>
    <scope>NUCLEOTIDE SEQUENCE</scope>
    <source>
        <strain evidence="14">SJRDD-AB1</strain>
    </source>
</reference>
<feature type="domain" description="Histidine kinase" evidence="11">
    <location>
        <begin position="496"/>
        <end position="711"/>
    </location>
</feature>
<keyword evidence="9" id="KW-0175">Coiled coil</keyword>
<evidence type="ECO:0000259" key="12">
    <source>
        <dbReference type="PROSITE" id="PS50112"/>
    </source>
</evidence>
<evidence type="ECO:0000256" key="4">
    <source>
        <dbReference type="ARBA" id="ARBA00022679"/>
    </source>
</evidence>
<comment type="catalytic activity">
    <reaction evidence="1">
        <text>ATP + protein L-histidine = ADP + protein N-phospho-L-histidine.</text>
        <dbReference type="EC" id="2.7.13.3"/>
    </reaction>
</comment>
<feature type="transmembrane region" description="Helical" evidence="10">
    <location>
        <begin position="7"/>
        <end position="24"/>
    </location>
</feature>
<dbReference type="InterPro" id="IPR035965">
    <property type="entry name" value="PAS-like_dom_sf"/>
</dbReference>
<accession>A0AA40T4D1</accession>
<dbReference type="PANTHER" id="PTHR42878">
    <property type="entry name" value="TWO-COMPONENT HISTIDINE KINASE"/>
    <property type="match status" value="1"/>
</dbReference>
<dbReference type="InterPro" id="IPR013656">
    <property type="entry name" value="PAS_4"/>
</dbReference>
<evidence type="ECO:0000259" key="13">
    <source>
        <dbReference type="PROSITE" id="PS50113"/>
    </source>
</evidence>
<proteinExistence type="predicted"/>
<dbReference type="Gene3D" id="3.30.565.10">
    <property type="entry name" value="Histidine kinase-like ATPase, C-terminal domain"/>
    <property type="match status" value="1"/>
</dbReference>
<evidence type="ECO:0000313" key="15">
    <source>
        <dbReference type="Proteomes" id="UP001165986"/>
    </source>
</evidence>
<keyword evidence="6" id="KW-0902">Two-component regulatory system</keyword>
<evidence type="ECO:0000256" key="2">
    <source>
        <dbReference type="ARBA" id="ARBA00012438"/>
    </source>
</evidence>
<keyword evidence="7 10" id="KW-0472">Membrane</keyword>
<feature type="transmembrane region" description="Helical" evidence="10">
    <location>
        <begin position="44"/>
        <end position="68"/>
    </location>
</feature>
<dbReference type="InterPro" id="IPR036890">
    <property type="entry name" value="HATPase_C_sf"/>
</dbReference>
<evidence type="ECO:0000256" key="6">
    <source>
        <dbReference type="ARBA" id="ARBA00023012"/>
    </source>
</evidence>
<feature type="coiled-coil region" evidence="9">
    <location>
        <begin position="150"/>
        <end position="202"/>
    </location>
</feature>
<dbReference type="InterPro" id="IPR001610">
    <property type="entry name" value="PAC"/>
</dbReference>
<dbReference type="SUPFAM" id="SSF47384">
    <property type="entry name" value="Homodimeric domain of signal transducing histidine kinase"/>
    <property type="match status" value="1"/>
</dbReference>
<keyword evidence="5" id="KW-0418">Kinase</keyword>
<dbReference type="GO" id="GO:0016020">
    <property type="term" value="C:membrane"/>
    <property type="evidence" value="ECO:0007669"/>
    <property type="project" value="UniProtKB-SubCell"/>
</dbReference>
<feature type="domain" description="PAC" evidence="13">
    <location>
        <begin position="271"/>
        <end position="323"/>
    </location>
</feature>
<dbReference type="PROSITE" id="PS50112">
    <property type="entry name" value="PAS"/>
    <property type="match status" value="1"/>
</dbReference>
<dbReference type="InterPro" id="IPR003594">
    <property type="entry name" value="HATPase_dom"/>
</dbReference>
<dbReference type="NCBIfam" id="TIGR00229">
    <property type="entry name" value="sensory_box"/>
    <property type="match status" value="2"/>
</dbReference>
<dbReference type="InterPro" id="IPR058544">
    <property type="entry name" value="ETR1_N"/>
</dbReference>
<keyword evidence="15" id="KW-1185">Reference proteome</keyword>
<feature type="transmembrane region" description="Helical" evidence="10">
    <location>
        <begin position="75"/>
        <end position="95"/>
    </location>
</feature>
<dbReference type="Pfam" id="PF25487">
    <property type="entry name" value="ETR1_N"/>
    <property type="match status" value="1"/>
</dbReference>
<organism evidence="14 15">
    <name type="scientific">Komarekiella delphini-convector SJRDD-AB1</name>
    <dbReference type="NCBI Taxonomy" id="2593771"/>
    <lineage>
        <taxon>Bacteria</taxon>
        <taxon>Bacillati</taxon>
        <taxon>Cyanobacteriota</taxon>
        <taxon>Cyanophyceae</taxon>
        <taxon>Nostocales</taxon>
        <taxon>Nostocaceae</taxon>
        <taxon>Komarekiella</taxon>
        <taxon>Komarekiella delphini-convector</taxon>
    </lineage>
</organism>
<dbReference type="CDD" id="cd00130">
    <property type="entry name" value="PAS"/>
    <property type="match status" value="1"/>
</dbReference>
<dbReference type="SMART" id="SM00388">
    <property type="entry name" value="HisKA"/>
    <property type="match status" value="1"/>
</dbReference>
<evidence type="ECO:0000256" key="10">
    <source>
        <dbReference type="SAM" id="Phobius"/>
    </source>
</evidence>
<dbReference type="SMART" id="SM00086">
    <property type="entry name" value="PAC"/>
    <property type="match status" value="2"/>
</dbReference>
<dbReference type="AlphaFoldDB" id="A0AA40T4D1"/>
<keyword evidence="10" id="KW-1133">Transmembrane helix</keyword>
<dbReference type="InterPro" id="IPR005467">
    <property type="entry name" value="His_kinase_dom"/>
</dbReference>
<dbReference type="PROSITE" id="PS50109">
    <property type="entry name" value="HIS_KIN"/>
    <property type="match status" value="1"/>
</dbReference>
<dbReference type="Pfam" id="PF08448">
    <property type="entry name" value="PAS_4"/>
    <property type="match status" value="2"/>
</dbReference>
<dbReference type="SMART" id="SM00387">
    <property type="entry name" value="HATPase_c"/>
    <property type="match status" value="1"/>
</dbReference>
<dbReference type="EC" id="2.7.13.3" evidence="2"/>
<dbReference type="PRINTS" id="PR00344">
    <property type="entry name" value="BCTRLSENSOR"/>
</dbReference>
<keyword evidence="3" id="KW-0597">Phosphoprotein</keyword>
<evidence type="ECO:0000256" key="1">
    <source>
        <dbReference type="ARBA" id="ARBA00000085"/>
    </source>
</evidence>
<feature type="coiled-coil region" evidence="9">
    <location>
        <begin position="314"/>
        <end position="341"/>
    </location>
</feature>
<evidence type="ECO:0000256" key="5">
    <source>
        <dbReference type="ARBA" id="ARBA00022777"/>
    </source>
</evidence>
<dbReference type="InterPro" id="IPR003661">
    <property type="entry name" value="HisK_dim/P_dom"/>
</dbReference>
<gene>
    <name evidence="14" type="ORF">FNW02_32740</name>
</gene>